<comment type="caution">
    <text evidence="1">The sequence shown here is derived from an EMBL/GenBank/DDBJ whole genome shotgun (WGS) entry which is preliminary data.</text>
</comment>
<name>A0A1E3X6R0_9BACT</name>
<reference evidence="1 2" key="1">
    <citation type="submission" date="2016-07" db="EMBL/GenBank/DDBJ databases">
        <title>Draft genome of Scalindua rubra, obtained from a brine-seawater interface in the Red Sea, sheds light on salt adaptation in anammox bacteria.</title>
        <authorList>
            <person name="Speth D.R."/>
            <person name="Lagkouvardos I."/>
            <person name="Wang Y."/>
            <person name="Qian P.-Y."/>
            <person name="Dutilh B.E."/>
            <person name="Jetten M.S."/>
        </authorList>
    </citation>
    <scope>NUCLEOTIDE SEQUENCE [LARGE SCALE GENOMIC DNA]</scope>
    <source>
        <strain evidence="1">BSI-1</strain>
    </source>
</reference>
<protein>
    <recommendedName>
        <fullName evidence="3">Methyl-accepting chemotaxis protein</fullName>
    </recommendedName>
</protein>
<dbReference type="Proteomes" id="UP000094056">
    <property type="component" value="Unassembled WGS sequence"/>
</dbReference>
<dbReference type="AlphaFoldDB" id="A0A1E3X6R0"/>
<evidence type="ECO:0000313" key="1">
    <source>
        <dbReference type="EMBL" id="ODS31272.1"/>
    </source>
</evidence>
<dbReference type="SUPFAM" id="SSF58104">
    <property type="entry name" value="Methyl-accepting chemotaxis protein (MCP) signaling domain"/>
    <property type="match status" value="1"/>
</dbReference>
<accession>A0A1E3X6R0</accession>
<organism evidence="1 2">
    <name type="scientific">Candidatus Scalindua rubra</name>
    <dbReference type="NCBI Taxonomy" id="1872076"/>
    <lineage>
        <taxon>Bacteria</taxon>
        <taxon>Pseudomonadati</taxon>
        <taxon>Planctomycetota</taxon>
        <taxon>Candidatus Brocadiia</taxon>
        <taxon>Candidatus Brocadiales</taxon>
        <taxon>Candidatus Scalinduaceae</taxon>
        <taxon>Candidatus Scalindua</taxon>
    </lineage>
</organism>
<evidence type="ECO:0008006" key="3">
    <source>
        <dbReference type="Google" id="ProtNLM"/>
    </source>
</evidence>
<evidence type="ECO:0000313" key="2">
    <source>
        <dbReference type="Proteomes" id="UP000094056"/>
    </source>
</evidence>
<proteinExistence type="predicted"/>
<dbReference type="EMBL" id="MAYW01000130">
    <property type="protein sequence ID" value="ODS31272.1"/>
    <property type="molecule type" value="Genomic_DNA"/>
</dbReference>
<sequence length="95" mass="10312">MIKVFIGIYFAFKAYTKPRGSKVNEHSRVRGIQMDTVTQQNAASTEETASASEELTAQAQSLMEQVKTLSLLVGRAGDGELHKSPLPPFDKGSSP</sequence>
<gene>
    <name evidence="1" type="ORF">SCARUB_03617</name>
</gene>